<proteinExistence type="predicted"/>
<name>W9DX97_METTI</name>
<dbReference type="PROSITE" id="PS51257">
    <property type="entry name" value="PROKAR_LIPOPROTEIN"/>
    <property type="match status" value="1"/>
</dbReference>
<evidence type="ECO:0000313" key="1">
    <source>
        <dbReference type="EMBL" id="ETA68322.1"/>
    </source>
</evidence>
<dbReference type="AlphaFoldDB" id="W9DX97"/>
<gene>
    <name evidence="1" type="ORF">MettiDRAFT_1782</name>
</gene>
<dbReference type="Proteomes" id="UP000019483">
    <property type="component" value="Unassembled WGS sequence"/>
</dbReference>
<dbReference type="EMBL" id="AZAJ01000001">
    <property type="protein sequence ID" value="ETA68322.1"/>
    <property type="molecule type" value="Genomic_DNA"/>
</dbReference>
<comment type="caution">
    <text evidence="1">The sequence shown here is derived from an EMBL/GenBank/DDBJ whole genome shotgun (WGS) entry which is preliminary data.</text>
</comment>
<evidence type="ECO:0000313" key="2">
    <source>
        <dbReference type="Proteomes" id="UP000019483"/>
    </source>
</evidence>
<reference evidence="1 2" key="1">
    <citation type="submission" date="2013-08" db="EMBL/GenBank/DDBJ databases">
        <authorList>
            <consortium name="DOE Joint Genome Institute"/>
            <person name="Eisen J."/>
            <person name="Huntemann M."/>
            <person name="Han J."/>
            <person name="Chen A."/>
            <person name="Kyrpides N."/>
            <person name="Mavromatis K."/>
            <person name="Markowitz V."/>
            <person name="Palaniappan K."/>
            <person name="Ivanova N."/>
            <person name="Schaumberg A."/>
            <person name="Pati A."/>
            <person name="Liolios K."/>
            <person name="Nordberg H.P."/>
            <person name="Cantor M.N."/>
            <person name="Hua S.X."/>
            <person name="Woyke T."/>
        </authorList>
    </citation>
    <scope>NUCLEOTIDE SEQUENCE [LARGE SCALE GENOMIC DNA]</scope>
    <source>
        <strain evidence="1 2">DSM 2278</strain>
    </source>
</reference>
<protein>
    <submittedName>
        <fullName evidence="1">Uncharacterized protein</fullName>
    </submittedName>
</protein>
<organism evidence="1 2">
    <name type="scientific">Methanolobus tindarius DSM 2278</name>
    <dbReference type="NCBI Taxonomy" id="1090322"/>
    <lineage>
        <taxon>Archaea</taxon>
        <taxon>Methanobacteriati</taxon>
        <taxon>Methanobacteriota</taxon>
        <taxon>Stenosarchaea group</taxon>
        <taxon>Methanomicrobia</taxon>
        <taxon>Methanosarcinales</taxon>
        <taxon>Methanosarcinaceae</taxon>
        <taxon>Methanolobus</taxon>
    </lineage>
</organism>
<dbReference type="STRING" id="1090322.MettiDRAFT_1782"/>
<accession>W9DX97</accession>
<sequence length="197" mass="21267">MKKILLVLILSILMLSISGCTDEVVEETSVTTENVSESEVVTTADTIADSATIVDLVPTENLPANYELLGTRELSAETVGSDYSVVEGVVGGLEGLYTYMESTDVYVDVIETSSAENAEEFISSYKDEFSNLVVGDRFTETSVNGHSAVQILDYATIGTNDVKRYTYIWSNSKFVFVVGGATDDSDVLLTLAESTGY</sequence>
<keyword evidence="2" id="KW-1185">Reference proteome</keyword>